<evidence type="ECO:0000256" key="4">
    <source>
        <dbReference type="ARBA" id="ARBA00022475"/>
    </source>
</evidence>
<name>Q3ICT5_PSET1</name>
<keyword evidence="6 11" id="KW-0812">Transmembrane</keyword>
<feature type="domain" description="TonB C-terminal" evidence="12">
    <location>
        <begin position="178"/>
        <end position="269"/>
    </location>
</feature>
<dbReference type="PANTHER" id="PTHR33446">
    <property type="entry name" value="PROTEIN TONB-RELATED"/>
    <property type="match status" value="1"/>
</dbReference>
<evidence type="ECO:0000256" key="6">
    <source>
        <dbReference type="ARBA" id="ARBA00022692"/>
    </source>
</evidence>
<dbReference type="InterPro" id="IPR006260">
    <property type="entry name" value="TonB/TolA_C"/>
</dbReference>
<keyword evidence="7" id="KW-0653">Protein transport</keyword>
<dbReference type="HOGENOM" id="CLU_983163_0_0_6"/>
<evidence type="ECO:0000256" key="3">
    <source>
        <dbReference type="ARBA" id="ARBA00022448"/>
    </source>
</evidence>
<organism evidence="13 14">
    <name type="scientific">Pseudoalteromonas translucida (strain TAC 125)</name>
    <dbReference type="NCBI Taxonomy" id="326442"/>
    <lineage>
        <taxon>Bacteria</taxon>
        <taxon>Pseudomonadati</taxon>
        <taxon>Pseudomonadota</taxon>
        <taxon>Gammaproteobacteria</taxon>
        <taxon>Alteromonadales</taxon>
        <taxon>Pseudoalteromonadaceae</taxon>
        <taxon>Pseudoalteromonas</taxon>
    </lineage>
</organism>
<protein>
    <submittedName>
        <fullName evidence="13">Membrane protein with TonB domain</fullName>
    </submittedName>
</protein>
<keyword evidence="4" id="KW-1003">Cell membrane</keyword>
<reference evidence="13 14" key="1">
    <citation type="journal article" date="2005" name="Genome Res.">
        <title>Coping with cold: the genome of the versatile marine Antarctica bacterium Pseudoalteromonas haloplanktis TAC125.</title>
        <authorList>
            <person name="Medigue C."/>
            <person name="Krin E."/>
            <person name="Pascal G."/>
            <person name="Barbe V."/>
            <person name="Bernsel A."/>
            <person name="Bertin P."/>
            <person name="Cheung F."/>
            <person name="Cruveiller S."/>
            <person name="Damico S."/>
            <person name="Duilio A."/>
            <person name="Fang G."/>
            <person name="Feller G."/>
            <person name="Mangenot S."/>
            <person name="Marino G."/>
            <person name="Nilsson J."/>
            <person name="Parilli E."/>
            <person name="Rocha E."/>
            <person name="Rouy Z."/>
            <person name="Sekowska A."/>
            <person name="Tutino M.L."/>
            <person name="Vallenet D."/>
            <person name="von Heijne G."/>
            <person name="Danchin A."/>
        </authorList>
    </citation>
    <scope>NUCLEOTIDE SEQUENCE [LARGE SCALE GENOMIC DNA]</scope>
    <source>
        <strain evidence="14">TAC 125</strain>
    </source>
</reference>
<feature type="compositionally biased region" description="Polar residues" evidence="10">
    <location>
        <begin position="158"/>
        <end position="170"/>
    </location>
</feature>
<dbReference type="GO" id="GO:0055085">
    <property type="term" value="P:transmembrane transport"/>
    <property type="evidence" value="ECO:0007669"/>
    <property type="project" value="InterPro"/>
</dbReference>
<dbReference type="Proteomes" id="UP000006843">
    <property type="component" value="Chromosome II"/>
</dbReference>
<accession>Q3ICT5</accession>
<evidence type="ECO:0000256" key="9">
    <source>
        <dbReference type="ARBA" id="ARBA00023136"/>
    </source>
</evidence>
<dbReference type="GO" id="GO:0015031">
    <property type="term" value="P:protein transport"/>
    <property type="evidence" value="ECO:0007669"/>
    <property type="project" value="UniProtKB-KW"/>
</dbReference>
<sequence>MLILLINTNNNSYHLDLKAMKFTIFILLSAVAHYIGLFMQPVSPKAMTFSQGQKADRVAINIINSTQVNASKVAKKIPAEPKLTASVVKNDNVSTEFSGTKQHLKVVKKTPENIKKIIDNPPKKPAKAKPVNTAKNTEHKKSVKNAPANKNKIRPAAPSSSTTKLSNQHSATNQLVTITELPLFKAPKPMLTYPLRAKKRGYEGVTLLQIELNKQGHIAKLTVLKSSGFTELDKAALNNVAQWQFHPVVKNNHPIKARFSVPIRFSLNV</sequence>
<evidence type="ECO:0000259" key="12">
    <source>
        <dbReference type="PROSITE" id="PS52015"/>
    </source>
</evidence>
<dbReference type="NCBIfam" id="TIGR01352">
    <property type="entry name" value="tonB_Cterm"/>
    <property type="match status" value="1"/>
</dbReference>
<dbReference type="SUPFAM" id="SSF74653">
    <property type="entry name" value="TolA/TonB C-terminal domain"/>
    <property type="match status" value="1"/>
</dbReference>
<evidence type="ECO:0000256" key="11">
    <source>
        <dbReference type="SAM" id="Phobius"/>
    </source>
</evidence>
<dbReference type="eggNOG" id="COG0810">
    <property type="taxonomic scope" value="Bacteria"/>
</dbReference>
<keyword evidence="14" id="KW-1185">Reference proteome</keyword>
<evidence type="ECO:0000256" key="2">
    <source>
        <dbReference type="ARBA" id="ARBA00006555"/>
    </source>
</evidence>
<evidence type="ECO:0000256" key="10">
    <source>
        <dbReference type="SAM" id="MobiDB-lite"/>
    </source>
</evidence>
<evidence type="ECO:0000256" key="7">
    <source>
        <dbReference type="ARBA" id="ARBA00022927"/>
    </source>
</evidence>
<dbReference type="KEGG" id="pha:PSHAb0069"/>
<dbReference type="InterPro" id="IPR037682">
    <property type="entry name" value="TonB_C"/>
</dbReference>
<dbReference type="PANTHER" id="PTHR33446:SF2">
    <property type="entry name" value="PROTEIN TONB"/>
    <property type="match status" value="1"/>
</dbReference>
<evidence type="ECO:0000256" key="5">
    <source>
        <dbReference type="ARBA" id="ARBA00022519"/>
    </source>
</evidence>
<comment type="subcellular location">
    <subcellularLocation>
        <location evidence="1">Cell inner membrane</location>
        <topology evidence="1">Single-pass membrane protein</topology>
        <orientation evidence="1">Periplasmic side</orientation>
    </subcellularLocation>
</comment>
<dbReference type="Gene3D" id="3.30.1150.10">
    <property type="match status" value="1"/>
</dbReference>
<proteinExistence type="inferred from homology"/>
<evidence type="ECO:0000313" key="13">
    <source>
        <dbReference type="EMBL" id="CAI89119.1"/>
    </source>
</evidence>
<dbReference type="STRING" id="326442.PSHAb0069"/>
<gene>
    <name evidence="13" type="ordered locus">PSHAb0069</name>
</gene>
<comment type="similarity">
    <text evidence="2">Belongs to the TonB family.</text>
</comment>
<evidence type="ECO:0000256" key="1">
    <source>
        <dbReference type="ARBA" id="ARBA00004383"/>
    </source>
</evidence>
<evidence type="ECO:0000256" key="8">
    <source>
        <dbReference type="ARBA" id="ARBA00022989"/>
    </source>
</evidence>
<keyword evidence="3" id="KW-0813">Transport</keyword>
<evidence type="ECO:0000313" key="14">
    <source>
        <dbReference type="Proteomes" id="UP000006843"/>
    </source>
</evidence>
<keyword evidence="8 11" id="KW-1133">Transmembrane helix</keyword>
<dbReference type="BioCyc" id="PHAL326442:PSHA_RS17565-MONOMER"/>
<dbReference type="GO" id="GO:0005886">
    <property type="term" value="C:plasma membrane"/>
    <property type="evidence" value="ECO:0007669"/>
    <property type="project" value="UniProtKB-SubCell"/>
</dbReference>
<dbReference type="Pfam" id="PF03544">
    <property type="entry name" value="TonB_C"/>
    <property type="match status" value="1"/>
</dbReference>
<keyword evidence="9 11" id="KW-0472">Membrane</keyword>
<dbReference type="InterPro" id="IPR051045">
    <property type="entry name" value="TonB-dependent_transducer"/>
</dbReference>
<dbReference type="EMBL" id="CR954247">
    <property type="protein sequence ID" value="CAI89119.1"/>
    <property type="molecule type" value="Genomic_DNA"/>
</dbReference>
<dbReference type="PROSITE" id="PS52015">
    <property type="entry name" value="TONB_CTD"/>
    <property type="match status" value="1"/>
</dbReference>
<feature type="transmembrane region" description="Helical" evidence="11">
    <location>
        <begin position="20"/>
        <end position="39"/>
    </location>
</feature>
<feature type="region of interest" description="Disordered" evidence="10">
    <location>
        <begin position="116"/>
        <end position="170"/>
    </location>
</feature>
<keyword evidence="5" id="KW-0997">Cell inner membrane</keyword>
<dbReference type="AlphaFoldDB" id="Q3ICT5"/>